<feature type="compositionally biased region" description="Low complexity" evidence="1">
    <location>
        <begin position="291"/>
        <end position="300"/>
    </location>
</feature>
<protein>
    <submittedName>
        <fullName evidence="2">Uncharacterized protein</fullName>
    </submittedName>
</protein>
<keyword evidence="3" id="KW-1185">Reference proteome</keyword>
<organism evidence="2 3">
    <name type="scientific">Rhizophlyctis rosea</name>
    <dbReference type="NCBI Taxonomy" id="64517"/>
    <lineage>
        <taxon>Eukaryota</taxon>
        <taxon>Fungi</taxon>
        <taxon>Fungi incertae sedis</taxon>
        <taxon>Chytridiomycota</taxon>
        <taxon>Chytridiomycota incertae sedis</taxon>
        <taxon>Chytridiomycetes</taxon>
        <taxon>Rhizophlyctidales</taxon>
        <taxon>Rhizophlyctidaceae</taxon>
        <taxon>Rhizophlyctis</taxon>
    </lineage>
</organism>
<dbReference type="AlphaFoldDB" id="A0AAD5SBF9"/>
<name>A0AAD5SBF9_9FUNG</name>
<feature type="region of interest" description="Disordered" evidence="1">
    <location>
        <begin position="145"/>
        <end position="169"/>
    </location>
</feature>
<feature type="region of interest" description="Disordered" evidence="1">
    <location>
        <begin position="222"/>
        <end position="549"/>
    </location>
</feature>
<dbReference type="Gene3D" id="2.130.10.10">
    <property type="entry name" value="YVTN repeat-like/Quinoprotein amine dehydrogenase"/>
    <property type="match status" value="1"/>
</dbReference>
<proteinExistence type="predicted"/>
<feature type="compositionally biased region" description="Acidic residues" evidence="1">
    <location>
        <begin position="368"/>
        <end position="378"/>
    </location>
</feature>
<feature type="compositionally biased region" description="Low complexity" evidence="1">
    <location>
        <begin position="383"/>
        <end position="394"/>
    </location>
</feature>
<evidence type="ECO:0000256" key="1">
    <source>
        <dbReference type="SAM" id="MobiDB-lite"/>
    </source>
</evidence>
<evidence type="ECO:0000313" key="2">
    <source>
        <dbReference type="EMBL" id="KAJ3051458.1"/>
    </source>
</evidence>
<evidence type="ECO:0000313" key="3">
    <source>
        <dbReference type="Proteomes" id="UP001212841"/>
    </source>
</evidence>
<sequence>MARMEPTTGTWLNQQQKQQNVTTPSNSTFTAGSPPAQSSSISTNPFLAGAAREAAAAAASGAASVGVERCRSVSGALVSEGSSAGLRGASGGVGGAVAPDNSVLGLRRGSLQNVGPKVGAPPVAVTLGAGAGGTLASNPFIAQDAAQREKSSADLGGGSRPASMQAGRGGGVKDIARAFDVLSSGAGGAAGGAPEINTTRAAVPTGRNFPGWVTFEDAGSPALSGSPALTPATATPQSAIAPSPAIPTPIQSQPTTPARPVSMRPPTLHPVSNAAQSPQVSIPALAPPNTSSPLSKSPKGSPRRAPPPPPSRSAASSPMATIPLNDTKPQSTSLTSLNRIDSQHRSLIRMPSDPFGDELDTGRSGNSSDDDLMNDDDSERLSSTKSGSFSSLWSHRQSSHGASLSNLNSISGLSSGGKHAPLVPSRPPKPHSHTTTTPASAHPPPVTKSHSVAAVPAPPVSQKPPMVATKSQTIPLAQQPLPPPIPERPQNRSTNPFLDIPSPDRSPPGSVTLTPAYSQSAILSGAQSVDTGRKPPLPPRPITPDANDILAIPRRPSANSATIYDTLTQQTQPPPIPTRPSHHADDNSTIPPTLHDEFVPLSDTRLTNLRMREKIHTPDLGLVNRRPPVAEGIANNELYHKGSLRCFCVSGYYVVTSSGSSTIRVWYTPSGENMRTMNAEEGSSSSSTKVYAMSFIPARYLEDEGRLVWVSVEKGEVLEIDIMNGTMTDRRVVHSGTVTHILKYRERVWTVDENGGLKIWSPGGEDNAGVDGGGIGATGWVSLKSRPKSLRISSGVKSCCVAFERLWYCVGGGSRAIEVCCPGEDGTQKRFDAGNNCGSVVCFAEGREQGVVVSGHDDGKIVVWDGERVGVKRRVVN</sequence>
<feature type="compositionally biased region" description="Polar residues" evidence="1">
    <location>
        <begin position="7"/>
        <end position="44"/>
    </location>
</feature>
<comment type="caution">
    <text evidence="2">The sequence shown here is derived from an EMBL/GenBank/DDBJ whole genome shotgun (WGS) entry which is preliminary data.</text>
</comment>
<dbReference type="InterPro" id="IPR015943">
    <property type="entry name" value="WD40/YVTN_repeat-like_dom_sf"/>
</dbReference>
<feature type="region of interest" description="Disordered" evidence="1">
    <location>
        <begin position="568"/>
        <end position="596"/>
    </location>
</feature>
<dbReference type="SUPFAM" id="SSF50978">
    <property type="entry name" value="WD40 repeat-like"/>
    <property type="match status" value="1"/>
</dbReference>
<feature type="region of interest" description="Disordered" evidence="1">
    <location>
        <begin position="1"/>
        <end position="44"/>
    </location>
</feature>
<feature type="non-terminal residue" evidence="2">
    <location>
        <position position="877"/>
    </location>
</feature>
<reference evidence="2" key="1">
    <citation type="submission" date="2020-05" db="EMBL/GenBank/DDBJ databases">
        <title>Phylogenomic resolution of chytrid fungi.</title>
        <authorList>
            <person name="Stajich J.E."/>
            <person name="Amses K."/>
            <person name="Simmons R."/>
            <person name="Seto K."/>
            <person name="Myers J."/>
            <person name="Bonds A."/>
            <person name="Quandt C.A."/>
            <person name="Barry K."/>
            <person name="Liu P."/>
            <person name="Grigoriev I."/>
            <person name="Longcore J.E."/>
            <person name="James T.Y."/>
        </authorList>
    </citation>
    <scope>NUCLEOTIDE SEQUENCE</scope>
    <source>
        <strain evidence="2">JEL0318</strain>
    </source>
</reference>
<dbReference type="Proteomes" id="UP001212841">
    <property type="component" value="Unassembled WGS sequence"/>
</dbReference>
<feature type="compositionally biased region" description="Polar residues" evidence="1">
    <location>
        <begin position="509"/>
        <end position="530"/>
    </location>
</feature>
<feature type="compositionally biased region" description="Low complexity" evidence="1">
    <location>
        <begin position="230"/>
        <end position="258"/>
    </location>
</feature>
<accession>A0AAD5SBF9</accession>
<dbReference type="InterPro" id="IPR036322">
    <property type="entry name" value="WD40_repeat_dom_sf"/>
</dbReference>
<feature type="compositionally biased region" description="Polar residues" evidence="1">
    <location>
        <begin position="327"/>
        <end position="340"/>
    </location>
</feature>
<dbReference type="EMBL" id="JADGJD010000393">
    <property type="protein sequence ID" value="KAJ3051458.1"/>
    <property type="molecule type" value="Genomic_DNA"/>
</dbReference>
<gene>
    <name evidence="2" type="ORF">HK097_007521</name>
</gene>
<feature type="compositionally biased region" description="Low complexity" evidence="1">
    <location>
        <begin position="403"/>
        <end position="417"/>
    </location>
</feature>